<gene>
    <name evidence="2" type="ORF">PSIN1315_LOCUS4795</name>
</gene>
<feature type="transmembrane region" description="Helical" evidence="1">
    <location>
        <begin position="459"/>
        <end position="483"/>
    </location>
</feature>
<keyword evidence="1" id="KW-1133">Transmembrane helix</keyword>
<feature type="transmembrane region" description="Helical" evidence="1">
    <location>
        <begin position="418"/>
        <end position="438"/>
    </location>
</feature>
<feature type="transmembrane region" description="Helical" evidence="1">
    <location>
        <begin position="560"/>
        <end position="582"/>
    </location>
</feature>
<feature type="transmembrane region" description="Helical" evidence="1">
    <location>
        <begin position="629"/>
        <end position="649"/>
    </location>
</feature>
<feature type="transmembrane region" description="Helical" evidence="1">
    <location>
        <begin position="678"/>
        <end position="700"/>
    </location>
</feature>
<feature type="transmembrane region" description="Helical" evidence="1">
    <location>
        <begin position="148"/>
        <end position="170"/>
    </location>
</feature>
<reference evidence="2" key="1">
    <citation type="submission" date="2021-01" db="EMBL/GenBank/DDBJ databases">
        <authorList>
            <person name="Corre E."/>
            <person name="Pelletier E."/>
            <person name="Niang G."/>
            <person name="Scheremetjew M."/>
            <person name="Finn R."/>
            <person name="Kale V."/>
            <person name="Holt S."/>
            <person name="Cochrane G."/>
            <person name="Meng A."/>
            <person name="Brown T."/>
            <person name="Cohen L."/>
        </authorList>
    </citation>
    <scope>NUCLEOTIDE SEQUENCE</scope>
    <source>
        <strain evidence="2">RCC927</strain>
    </source>
</reference>
<dbReference type="EMBL" id="HBHY01007419">
    <property type="protein sequence ID" value="CAE0134113.1"/>
    <property type="molecule type" value="Transcribed_RNA"/>
</dbReference>
<feature type="transmembrane region" description="Helical" evidence="1">
    <location>
        <begin position="55"/>
        <end position="78"/>
    </location>
</feature>
<proteinExistence type="predicted"/>
<evidence type="ECO:0000313" key="2">
    <source>
        <dbReference type="EMBL" id="CAE0134113.1"/>
    </source>
</evidence>
<feature type="transmembrane region" description="Helical" evidence="1">
    <location>
        <begin position="379"/>
        <end position="398"/>
    </location>
</feature>
<accession>A0A7S3F900</accession>
<dbReference type="AlphaFoldDB" id="A0A7S3F900"/>
<sequence>MRLHGSPYSLYQPFSGGPAFIFAQMLGWTLYGASALASLVVLSNADSGNVTLGDGVVRALFPLAFFAQAVVLASVRYFDAGEGANTERDEDGADAVLGGSTDIAHNAVPSEGAQVPLQRGAAAGKLLQAPLLPAPPEPATLPWTADTAFALFLSAMAASTVAAADLWGAVPADARRPLTAAGMVAFVIALCVGALAGNGRAFVHDAAVQNCRLLLQGLGYSLAALAMVAQLTMLQNALQDVPRGAAALSGALQLAANTLVTCASVYGGDGVGGTAGRRREAAAAARREKVAQLALAAVDESLRVARDGATAAGGGGGGAATALREASTTVALRAYPGVVALLEALALELSGEAEAAHAVDDAAWRLQDRRVTRLQSARLWRGGSLAAAVGALLLALFADGALLLAEVGTPHLRPAAPVLLAASTVAGVAAALGVHCGAGPAQHGGSWRLVGPFIGGRAFVLRSAVGWSLCSSALVLAVTALYVAALSGGRSHARAHGVATCVGFMMVAGHRALTEALDRYVPALAAEATDHMSGGTCECGTVTARARDAMVLGLRRAPMGAVVAAASTALFALSDSVLAATATRPSPYLRPALACAAAAMLGSGPLALGASLGSTGDRVPRRLCEGAPAIQVIGALLWSSSAVLVLSAATTAGRVAPPSEAAIATAEEPYPAPGVLTFGAFAGLLGQVAIAAAAGVDASLTPIERFRRHLARQLGLCRAAAETSSPQTQLAAGKRPSAAVVAAREHNSTAARCALLALPPNVLLRVQRDALRESRWAAAALALTCRQLAALSRPALAAAARRDAAARAAARARGGGVSRVVLRWLLPRVMLRPGVHVDHAFGV</sequence>
<feature type="transmembrane region" description="Helical" evidence="1">
    <location>
        <begin position="217"/>
        <end position="234"/>
    </location>
</feature>
<feature type="transmembrane region" description="Helical" evidence="1">
    <location>
        <begin position="588"/>
        <end position="608"/>
    </location>
</feature>
<feature type="transmembrane region" description="Helical" evidence="1">
    <location>
        <begin position="177"/>
        <end position="197"/>
    </location>
</feature>
<protein>
    <submittedName>
        <fullName evidence="2">Uncharacterized protein</fullName>
    </submittedName>
</protein>
<evidence type="ECO:0000256" key="1">
    <source>
        <dbReference type="SAM" id="Phobius"/>
    </source>
</evidence>
<name>A0A7S3F900_9VIRI</name>
<keyword evidence="1" id="KW-0472">Membrane</keyword>
<organism evidence="2">
    <name type="scientific">Prasinoderma singulare</name>
    <dbReference type="NCBI Taxonomy" id="676789"/>
    <lineage>
        <taxon>Eukaryota</taxon>
        <taxon>Viridiplantae</taxon>
        <taxon>Prasinodermophyta</taxon>
        <taxon>Prasinodermophyceae</taxon>
        <taxon>Prasinodermales</taxon>
        <taxon>Prasinodermaceae</taxon>
        <taxon>Prasinoderma</taxon>
    </lineage>
</organism>
<feature type="transmembrane region" description="Helical" evidence="1">
    <location>
        <begin position="20"/>
        <end position="43"/>
    </location>
</feature>
<keyword evidence="1" id="KW-0812">Transmembrane</keyword>
<feature type="transmembrane region" description="Helical" evidence="1">
    <location>
        <begin position="495"/>
        <end position="513"/>
    </location>
</feature>